<comment type="subunit">
    <text evidence="3">Homotetramer.</text>
</comment>
<protein>
    <submittedName>
        <fullName evidence="11">Aquaporin AQPAe.a</fullName>
    </submittedName>
</protein>
<keyword evidence="4 9" id="KW-0813">Transport</keyword>
<evidence type="ECO:0000256" key="6">
    <source>
        <dbReference type="ARBA" id="ARBA00022737"/>
    </source>
</evidence>
<comment type="subcellular location">
    <subcellularLocation>
        <location evidence="1">Membrane</location>
        <topology evidence="1">Multi-pass membrane protein</topology>
    </subcellularLocation>
</comment>
<dbReference type="STRING" id="407821.A0A087UST1"/>
<organism evidence="11 12">
    <name type="scientific">Stegodyphus mimosarum</name>
    <name type="common">African social velvet spider</name>
    <dbReference type="NCBI Taxonomy" id="407821"/>
    <lineage>
        <taxon>Eukaryota</taxon>
        <taxon>Metazoa</taxon>
        <taxon>Ecdysozoa</taxon>
        <taxon>Arthropoda</taxon>
        <taxon>Chelicerata</taxon>
        <taxon>Arachnida</taxon>
        <taxon>Araneae</taxon>
        <taxon>Araneomorphae</taxon>
        <taxon>Entelegynae</taxon>
        <taxon>Eresoidea</taxon>
        <taxon>Eresidae</taxon>
        <taxon>Stegodyphus</taxon>
    </lineage>
</organism>
<evidence type="ECO:0000256" key="5">
    <source>
        <dbReference type="ARBA" id="ARBA00022692"/>
    </source>
</evidence>
<dbReference type="EMBL" id="KK121409">
    <property type="protein sequence ID" value="KFM80420.1"/>
    <property type="molecule type" value="Genomic_DNA"/>
</dbReference>
<feature type="non-terminal residue" evidence="11">
    <location>
        <position position="272"/>
    </location>
</feature>
<feature type="transmembrane region" description="Helical" evidence="10">
    <location>
        <begin position="175"/>
        <end position="195"/>
    </location>
</feature>
<feature type="transmembrane region" description="Helical" evidence="10">
    <location>
        <begin position="26"/>
        <end position="48"/>
    </location>
</feature>
<dbReference type="Pfam" id="PF00230">
    <property type="entry name" value="MIP"/>
    <property type="match status" value="1"/>
</dbReference>
<comment type="similarity">
    <text evidence="2 9">Belongs to the MIP/aquaporin (TC 1.A.8) family.</text>
</comment>
<dbReference type="OMA" id="HHTLRTE"/>
<dbReference type="PANTHER" id="PTHR19139:SF199">
    <property type="entry name" value="MIP17260P"/>
    <property type="match status" value="1"/>
</dbReference>
<feature type="transmembrane region" description="Helical" evidence="10">
    <location>
        <begin position="60"/>
        <end position="82"/>
    </location>
</feature>
<evidence type="ECO:0000313" key="11">
    <source>
        <dbReference type="EMBL" id="KFM80420.1"/>
    </source>
</evidence>
<evidence type="ECO:0000256" key="2">
    <source>
        <dbReference type="ARBA" id="ARBA00006175"/>
    </source>
</evidence>
<dbReference type="GO" id="GO:0005886">
    <property type="term" value="C:plasma membrane"/>
    <property type="evidence" value="ECO:0007669"/>
    <property type="project" value="TreeGrafter"/>
</dbReference>
<dbReference type="InterPro" id="IPR034294">
    <property type="entry name" value="Aquaporin_transptr"/>
</dbReference>
<evidence type="ECO:0000256" key="8">
    <source>
        <dbReference type="ARBA" id="ARBA00023136"/>
    </source>
</evidence>
<evidence type="ECO:0000256" key="4">
    <source>
        <dbReference type="ARBA" id="ARBA00022448"/>
    </source>
</evidence>
<dbReference type="OrthoDB" id="3222at2759"/>
<dbReference type="GO" id="GO:0015250">
    <property type="term" value="F:water channel activity"/>
    <property type="evidence" value="ECO:0007669"/>
    <property type="project" value="UniProtKB-ARBA"/>
</dbReference>
<dbReference type="FunFam" id="1.20.1080.10:FF:000009">
    <property type="entry name" value="aquaporin-4 isoform X1"/>
    <property type="match status" value="1"/>
</dbReference>
<keyword evidence="5 9" id="KW-0812">Transmembrane</keyword>
<dbReference type="SUPFAM" id="SSF81338">
    <property type="entry name" value="Aquaporin-like"/>
    <property type="match status" value="1"/>
</dbReference>
<dbReference type="NCBIfam" id="TIGR00861">
    <property type="entry name" value="MIP"/>
    <property type="match status" value="1"/>
</dbReference>
<dbReference type="InterPro" id="IPR023271">
    <property type="entry name" value="Aquaporin-like"/>
</dbReference>
<dbReference type="GO" id="GO:0048878">
    <property type="term" value="P:chemical homeostasis"/>
    <property type="evidence" value="ECO:0007669"/>
    <property type="project" value="UniProtKB-ARBA"/>
</dbReference>
<dbReference type="PANTHER" id="PTHR19139">
    <property type="entry name" value="AQUAPORIN TRANSPORTER"/>
    <property type="match status" value="1"/>
</dbReference>
<accession>A0A087UST1</accession>
<keyword evidence="8 10" id="KW-0472">Membrane</keyword>
<evidence type="ECO:0000256" key="7">
    <source>
        <dbReference type="ARBA" id="ARBA00022989"/>
    </source>
</evidence>
<evidence type="ECO:0000256" key="1">
    <source>
        <dbReference type="ARBA" id="ARBA00004141"/>
    </source>
</evidence>
<name>A0A087UST1_STEMI</name>
<dbReference type="InterPro" id="IPR000425">
    <property type="entry name" value="MIP"/>
</dbReference>
<feature type="transmembrane region" description="Helical" evidence="10">
    <location>
        <begin position="143"/>
        <end position="163"/>
    </location>
</feature>
<dbReference type="Gene3D" id="1.20.1080.10">
    <property type="entry name" value="Glycerol uptake facilitator protein"/>
    <property type="match status" value="1"/>
</dbReference>
<dbReference type="Proteomes" id="UP000054359">
    <property type="component" value="Unassembled WGS sequence"/>
</dbReference>
<dbReference type="AlphaFoldDB" id="A0A087UST1"/>
<evidence type="ECO:0000256" key="3">
    <source>
        <dbReference type="ARBA" id="ARBA00011881"/>
    </source>
</evidence>
<feature type="transmembrane region" description="Helical" evidence="10">
    <location>
        <begin position="217"/>
        <end position="234"/>
    </location>
</feature>
<evidence type="ECO:0000256" key="9">
    <source>
        <dbReference type="RuleBase" id="RU000477"/>
    </source>
</evidence>
<proteinExistence type="inferred from homology"/>
<keyword evidence="12" id="KW-1185">Reference proteome</keyword>
<reference evidence="11 12" key="1">
    <citation type="submission" date="2013-11" db="EMBL/GenBank/DDBJ databases">
        <title>Genome sequencing of Stegodyphus mimosarum.</title>
        <authorList>
            <person name="Bechsgaard J."/>
        </authorList>
    </citation>
    <scope>NUCLEOTIDE SEQUENCE [LARGE SCALE GENOMIC DNA]</scope>
</reference>
<gene>
    <name evidence="11" type="ORF">X975_02063</name>
</gene>
<dbReference type="PRINTS" id="PR00783">
    <property type="entry name" value="MINTRINSICP"/>
</dbReference>
<keyword evidence="6" id="KW-0677">Repeat</keyword>
<feature type="transmembrane region" description="Helical" evidence="10">
    <location>
        <begin position="103"/>
        <end position="123"/>
    </location>
</feature>
<keyword evidence="7 10" id="KW-1133">Transmembrane helix</keyword>
<evidence type="ECO:0000313" key="12">
    <source>
        <dbReference type="Proteomes" id="UP000054359"/>
    </source>
</evidence>
<dbReference type="CDD" id="cd00333">
    <property type="entry name" value="MIP"/>
    <property type="match status" value="1"/>
</dbReference>
<evidence type="ECO:0000256" key="10">
    <source>
        <dbReference type="SAM" id="Phobius"/>
    </source>
</evidence>
<sequence>MGRVREFRSVCGMEELSALSQLSKAVLAEFLGTAILVLVGCGSCTIGWSEAYSPTVVQIALAFGVTVATVAQCIGGVSGGHINPAVTCAMMVTGRCSFLRSGLYIVGQCAGAVAGAALLNVLTPDAQRGDLGMTRVHPGMTPTQGLGVEFCITFVLVFTVFAACDESRLDVQGSIPLAIGLSITACHCFAIRYTGSSMNTARTFGPAVITGIWENHWVYWVGPILGGVTAGLLYQHIFACPPPEPENLERLKLQSLLKIREKELITDRTTCI</sequence>